<dbReference type="EMBL" id="JBEPNW010000002">
    <property type="protein sequence ID" value="MET3864324.1"/>
    <property type="molecule type" value="Genomic_DNA"/>
</dbReference>
<evidence type="ECO:0000313" key="2">
    <source>
        <dbReference type="EMBL" id="MET3864324.1"/>
    </source>
</evidence>
<dbReference type="GeneID" id="51929672"/>
<sequence>MRIVRHILAECRADHVFALMVVALGGWSAVSLALLALNLFEPLQVR</sequence>
<evidence type="ECO:0000256" key="1">
    <source>
        <dbReference type="SAM" id="Phobius"/>
    </source>
</evidence>
<gene>
    <name evidence="2" type="ORF">ABIC20_001633</name>
</gene>
<name>A0ABV2NCW4_9HYPH</name>
<evidence type="ECO:0000313" key="3">
    <source>
        <dbReference type="Proteomes" id="UP001549119"/>
    </source>
</evidence>
<proteinExistence type="predicted"/>
<comment type="caution">
    <text evidence="2">The sequence shown here is derived from an EMBL/GenBank/DDBJ whole genome shotgun (WGS) entry which is preliminary data.</text>
</comment>
<reference evidence="2 3" key="1">
    <citation type="submission" date="2024-06" db="EMBL/GenBank/DDBJ databases">
        <title>Genomics of switchgrass bacterial isolates.</title>
        <authorList>
            <person name="Shade A."/>
        </authorList>
    </citation>
    <scope>NUCLEOTIDE SEQUENCE [LARGE SCALE GENOMIC DNA]</scope>
    <source>
        <strain evidence="2 3">PvP084</strain>
    </source>
</reference>
<dbReference type="RefSeq" id="WP_012317235.1">
    <property type="nucleotide sequence ID" value="NZ_BJXP01000003.1"/>
</dbReference>
<keyword evidence="1" id="KW-1133">Transmembrane helix</keyword>
<feature type="transmembrane region" description="Helical" evidence="1">
    <location>
        <begin position="16"/>
        <end position="40"/>
    </location>
</feature>
<keyword evidence="3" id="KW-1185">Reference proteome</keyword>
<keyword evidence="1" id="KW-0812">Transmembrane</keyword>
<accession>A0ABV2NCW4</accession>
<protein>
    <submittedName>
        <fullName evidence="2">Uncharacterized protein</fullName>
    </submittedName>
</protein>
<organism evidence="2 3">
    <name type="scientific">Methylobacterium radiotolerans</name>
    <dbReference type="NCBI Taxonomy" id="31998"/>
    <lineage>
        <taxon>Bacteria</taxon>
        <taxon>Pseudomonadati</taxon>
        <taxon>Pseudomonadota</taxon>
        <taxon>Alphaproteobacteria</taxon>
        <taxon>Hyphomicrobiales</taxon>
        <taxon>Methylobacteriaceae</taxon>
        <taxon>Methylobacterium</taxon>
    </lineage>
</organism>
<dbReference type="Proteomes" id="UP001549119">
    <property type="component" value="Unassembled WGS sequence"/>
</dbReference>
<keyword evidence="1" id="KW-0472">Membrane</keyword>